<name>A0A7K1Y664_9SPHI</name>
<reference evidence="1 2" key="1">
    <citation type="submission" date="2019-11" db="EMBL/GenBank/DDBJ databases">
        <title>Pedobacter sp. HMF7647 Genome sequencing and assembly.</title>
        <authorList>
            <person name="Kang H."/>
            <person name="Kim H."/>
            <person name="Joh K."/>
        </authorList>
    </citation>
    <scope>NUCLEOTIDE SEQUENCE [LARGE SCALE GENOMIC DNA]</scope>
    <source>
        <strain evidence="1 2">HMF7647</strain>
    </source>
</reference>
<protein>
    <submittedName>
        <fullName evidence="1">Thiamine pyrophosphokinase</fullName>
    </submittedName>
</protein>
<keyword evidence="2" id="KW-1185">Reference proteome</keyword>
<dbReference type="EMBL" id="WVHT01000001">
    <property type="protein sequence ID" value="MXV49901.1"/>
    <property type="molecule type" value="Genomic_DNA"/>
</dbReference>
<evidence type="ECO:0000313" key="2">
    <source>
        <dbReference type="Proteomes" id="UP000466586"/>
    </source>
</evidence>
<comment type="caution">
    <text evidence="1">The sequence shown here is derived from an EMBL/GenBank/DDBJ whole genome shotgun (WGS) entry which is preliminary data.</text>
</comment>
<evidence type="ECO:0000313" key="1">
    <source>
        <dbReference type="EMBL" id="MXV49901.1"/>
    </source>
</evidence>
<dbReference type="Proteomes" id="UP000466586">
    <property type="component" value="Unassembled WGS sequence"/>
</dbReference>
<gene>
    <name evidence="1" type="ORF">GS399_02880</name>
</gene>
<proteinExistence type="predicted"/>
<keyword evidence="1" id="KW-0808">Transferase</keyword>
<organism evidence="1 2">
    <name type="scientific">Hufsiella arboris</name>
    <dbReference type="NCBI Taxonomy" id="2695275"/>
    <lineage>
        <taxon>Bacteria</taxon>
        <taxon>Pseudomonadati</taxon>
        <taxon>Bacteroidota</taxon>
        <taxon>Sphingobacteriia</taxon>
        <taxon>Sphingobacteriales</taxon>
        <taxon>Sphingobacteriaceae</taxon>
        <taxon>Hufsiella</taxon>
    </lineage>
</organism>
<dbReference type="GO" id="GO:0016301">
    <property type="term" value="F:kinase activity"/>
    <property type="evidence" value="ECO:0007669"/>
    <property type="project" value="UniProtKB-KW"/>
</dbReference>
<dbReference type="RefSeq" id="WP_160843064.1">
    <property type="nucleotide sequence ID" value="NZ_WVHT01000001.1"/>
</dbReference>
<accession>A0A7K1Y664</accession>
<keyword evidence="1" id="KW-0418">Kinase</keyword>
<sequence length="187" mass="20944">MSSHHIVREKQEPALLIIDPTGFDPENLGQLLEWSPTVLVSDDAVDYVESLGIKIDFMITGKEMALQPATRLIPTESDVLGDGLKYLVGEQYPSVNIIDTSFKLKDYALYADKINLVIYTPKLKIFPVTSGFSKWKQSGETIHLLSEISELKSTGLKPVNESIFETEKDGFYSLVFNQILAFIAEEI</sequence>
<dbReference type="AlphaFoldDB" id="A0A7K1Y664"/>